<evidence type="ECO:0000256" key="2">
    <source>
        <dbReference type="ARBA" id="ARBA00022448"/>
    </source>
</evidence>
<keyword evidence="5" id="KW-0598">Phosphotransferase system</keyword>
<dbReference type="Pfam" id="PF00358">
    <property type="entry name" value="PTS_EIIA_1"/>
    <property type="match status" value="1"/>
</dbReference>
<protein>
    <submittedName>
        <fullName evidence="8">PTS glucose transporter subunit IIA</fullName>
    </submittedName>
</protein>
<dbReference type="GO" id="GO:0005737">
    <property type="term" value="C:cytoplasm"/>
    <property type="evidence" value="ECO:0007669"/>
    <property type="project" value="UniProtKB-SubCell"/>
</dbReference>
<proteinExistence type="predicted"/>
<dbReference type="EMBL" id="SXDP01000003">
    <property type="protein sequence ID" value="NEZ46751.1"/>
    <property type="molecule type" value="Genomic_DNA"/>
</dbReference>
<evidence type="ECO:0000313" key="9">
    <source>
        <dbReference type="Proteomes" id="UP000473885"/>
    </source>
</evidence>
<keyword evidence="4" id="KW-0808">Transferase</keyword>
<dbReference type="InterPro" id="IPR050890">
    <property type="entry name" value="PTS_EIIA_component"/>
</dbReference>
<dbReference type="RefSeq" id="WP_050606501.1">
    <property type="nucleotide sequence ID" value="NZ_CABKUB010000006.1"/>
</dbReference>
<gene>
    <name evidence="8" type="ORF">FDF74_05910</name>
</gene>
<dbReference type="GO" id="GO:0009401">
    <property type="term" value="P:phosphoenolpyruvate-dependent sugar phosphotransferase system"/>
    <property type="evidence" value="ECO:0007669"/>
    <property type="project" value="UniProtKB-KW"/>
</dbReference>
<dbReference type="Gene3D" id="2.70.70.10">
    <property type="entry name" value="Glucose Permease (Domain IIA)"/>
    <property type="match status" value="1"/>
</dbReference>
<evidence type="ECO:0000259" key="7">
    <source>
        <dbReference type="PROSITE" id="PS51093"/>
    </source>
</evidence>
<dbReference type="GO" id="GO:0016301">
    <property type="term" value="F:kinase activity"/>
    <property type="evidence" value="ECO:0007669"/>
    <property type="project" value="UniProtKB-KW"/>
</dbReference>
<evidence type="ECO:0000256" key="3">
    <source>
        <dbReference type="ARBA" id="ARBA00022597"/>
    </source>
</evidence>
<dbReference type="PROSITE" id="PS00371">
    <property type="entry name" value="PTS_EIIA_TYPE_1_HIS"/>
    <property type="match status" value="1"/>
</dbReference>
<dbReference type="AlphaFoldDB" id="A0A6M0R925"/>
<evidence type="ECO:0000313" key="8">
    <source>
        <dbReference type="EMBL" id="NEZ46751.1"/>
    </source>
</evidence>
<evidence type="ECO:0000256" key="6">
    <source>
        <dbReference type="ARBA" id="ARBA00022777"/>
    </source>
</evidence>
<reference evidence="8 9" key="1">
    <citation type="submission" date="2019-04" db="EMBL/GenBank/DDBJ databases">
        <title>Genome sequencing of Clostridium botulinum Groups I-IV and Clostridium butyricum.</title>
        <authorList>
            <person name="Brunt J."/>
            <person name="Van Vliet A.H.M."/>
            <person name="Stringer S.C."/>
            <person name="Carter A.T."/>
            <person name="Peck M.W."/>
        </authorList>
    </citation>
    <scope>NUCLEOTIDE SEQUENCE [LARGE SCALE GENOMIC DNA]</scope>
    <source>
        <strain evidence="8 9">IFR 18/094</strain>
    </source>
</reference>
<comment type="subcellular location">
    <subcellularLocation>
        <location evidence="1">Cytoplasm</location>
    </subcellularLocation>
</comment>
<dbReference type="NCBIfam" id="TIGR00830">
    <property type="entry name" value="PTBA"/>
    <property type="match status" value="1"/>
</dbReference>
<keyword evidence="9" id="KW-1185">Reference proteome</keyword>
<accession>A0A6M0R925</accession>
<organism evidence="8 9">
    <name type="scientific">Clostridium niameyense</name>
    <dbReference type="NCBI Taxonomy" id="1622073"/>
    <lineage>
        <taxon>Bacteria</taxon>
        <taxon>Bacillati</taxon>
        <taxon>Bacillota</taxon>
        <taxon>Clostridia</taxon>
        <taxon>Eubacteriales</taxon>
        <taxon>Clostridiaceae</taxon>
        <taxon>Clostridium</taxon>
    </lineage>
</organism>
<dbReference type="InterPro" id="IPR011055">
    <property type="entry name" value="Dup_hybrid_motif"/>
</dbReference>
<dbReference type="PANTHER" id="PTHR45008">
    <property type="entry name" value="PTS SYSTEM GLUCOSE-SPECIFIC EIIA COMPONENT"/>
    <property type="match status" value="1"/>
</dbReference>
<dbReference type="Proteomes" id="UP000473885">
    <property type="component" value="Unassembled WGS sequence"/>
</dbReference>
<comment type="caution">
    <text evidence="8">The sequence shown here is derived from an EMBL/GenBank/DDBJ whole genome shotgun (WGS) entry which is preliminary data.</text>
</comment>
<dbReference type="OrthoDB" id="92465at2"/>
<feature type="domain" description="PTS EIIA type-1" evidence="7">
    <location>
        <begin position="27"/>
        <end position="131"/>
    </location>
</feature>
<evidence type="ECO:0000256" key="4">
    <source>
        <dbReference type="ARBA" id="ARBA00022679"/>
    </source>
</evidence>
<dbReference type="FunFam" id="2.70.70.10:FF:000001">
    <property type="entry name" value="PTS system glucose-specific IIA component"/>
    <property type="match status" value="1"/>
</dbReference>
<sequence>MFNFLKKNLELLSPTDGVTFDLSQMPDPVFAQKMSGDGVAIDTTGNTFVAPADGELTFIFNTNHAYALTLDNGIEILVHIGVDTVELEGKGFKRLIEPGKKVKAGTPIIEIDRDFITSKGYCLSTPILITNVEKLKSITPVLNTKTVAGETSVISYKIK</sequence>
<evidence type="ECO:0000256" key="5">
    <source>
        <dbReference type="ARBA" id="ARBA00022683"/>
    </source>
</evidence>
<keyword evidence="6" id="KW-0418">Kinase</keyword>
<dbReference type="PROSITE" id="PS51093">
    <property type="entry name" value="PTS_EIIA_TYPE_1"/>
    <property type="match status" value="1"/>
</dbReference>
<evidence type="ECO:0000256" key="1">
    <source>
        <dbReference type="ARBA" id="ARBA00004496"/>
    </source>
</evidence>
<dbReference type="SUPFAM" id="SSF51261">
    <property type="entry name" value="Duplicated hybrid motif"/>
    <property type="match status" value="1"/>
</dbReference>
<dbReference type="InterPro" id="IPR001127">
    <property type="entry name" value="PTS_EIIA_1_perm"/>
</dbReference>
<keyword evidence="2" id="KW-0813">Transport</keyword>
<keyword evidence="3 8" id="KW-0762">Sugar transport</keyword>
<name>A0A6M0R925_9CLOT</name>
<dbReference type="PANTHER" id="PTHR45008:SF1">
    <property type="entry name" value="PTS SYSTEM GLUCOSE-SPECIFIC EIIA COMPONENT"/>
    <property type="match status" value="1"/>
</dbReference>